<reference evidence="2 3" key="1">
    <citation type="submission" date="2018-11" db="EMBL/GenBank/DDBJ databases">
        <title>Draft genome sequence of Gordonia sp. RS15-1S isolated from rice stems.</title>
        <authorList>
            <person name="Muangham S."/>
        </authorList>
    </citation>
    <scope>NUCLEOTIDE SEQUENCE [LARGE SCALE GENOMIC DNA]</scope>
    <source>
        <strain evidence="2 3">RS15-1S</strain>
    </source>
</reference>
<evidence type="ECO:0000313" key="2">
    <source>
        <dbReference type="EMBL" id="RPA66072.1"/>
    </source>
</evidence>
<dbReference type="AlphaFoldDB" id="A0A3N4GTE9"/>
<comment type="caution">
    <text evidence="2">The sequence shown here is derived from an EMBL/GenBank/DDBJ whole genome shotgun (WGS) entry which is preliminary data.</text>
</comment>
<proteinExistence type="predicted"/>
<name>A0A3N4GTE9_9ACTN</name>
<dbReference type="Proteomes" id="UP000267536">
    <property type="component" value="Unassembled WGS sequence"/>
</dbReference>
<evidence type="ECO:0000256" key="1">
    <source>
        <dbReference type="SAM" id="MobiDB-lite"/>
    </source>
</evidence>
<sequence length="112" mass="12149">MADGVVAQRLGPPAVVRGRGDRAPLGERDRRLVHPEVGTHPCGNVIGAEQPRKEFASHPRPPLSGGTERWASIRSRARARRSSRGCATWVCNVTRPRGITVTRSAPVTLRIA</sequence>
<feature type="region of interest" description="Disordered" evidence="1">
    <location>
        <begin position="1"/>
        <end position="69"/>
    </location>
</feature>
<accession>A0A3N4GTE9</accession>
<keyword evidence="3" id="KW-1185">Reference proteome</keyword>
<protein>
    <submittedName>
        <fullName evidence="2">Uncharacterized protein</fullName>
    </submittedName>
</protein>
<organism evidence="2 3">
    <name type="scientific">Gordonia oryzae</name>
    <dbReference type="NCBI Taxonomy" id="2487349"/>
    <lineage>
        <taxon>Bacteria</taxon>
        <taxon>Bacillati</taxon>
        <taxon>Actinomycetota</taxon>
        <taxon>Actinomycetes</taxon>
        <taxon>Mycobacteriales</taxon>
        <taxon>Gordoniaceae</taxon>
        <taxon>Gordonia</taxon>
    </lineage>
</organism>
<feature type="compositionally biased region" description="Basic and acidic residues" evidence="1">
    <location>
        <begin position="18"/>
        <end position="34"/>
    </location>
</feature>
<gene>
    <name evidence="2" type="ORF">EF294_00215</name>
</gene>
<dbReference type="EMBL" id="RKMH01000001">
    <property type="protein sequence ID" value="RPA66072.1"/>
    <property type="molecule type" value="Genomic_DNA"/>
</dbReference>
<evidence type="ECO:0000313" key="3">
    <source>
        <dbReference type="Proteomes" id="UP000267536"/>
    </source>
</evidence>